<evidence type="ECO:0000313" key="1">
    <source>
        <dbReference type="EMBL" id="SVC98451.1"/>
    </source>
</evidence>
<dbReference type="InterPro" id="IPR008775">
    <property type="entry name" value="Phytyl_CoA_dOase-like"/>
</dbReference>
<dbReference type="PANTHER" id="PTHR20883:SF48">
    <property type="entry name" value="ECTOINE DIOXYGENASE"/>
    <property type="match status" value="1"/>
</dbReference>
<dbReference type="GO" id="GO:0046872">
    <property type="term" value="F:metal ion binding"/>
    <property type="evidence" value="ECO:0007669"/>
    <property type="project" value="UniProtKB-ARBA"/>
</dbReference>
<evidence type="ECO:0008006" key="2">
    <source>
        <dbReference type="Google" id="ProtNLM"/>
    </source>
</evidence>
<protein>
    <recommendedName>
        <fullName evidence="2">Fe2OG dioxygenase domain-containing protein</fullName>
    </recommendedName>
</protein>
<dbReference type="EMBL" id="UINC01122563">
    <property type="protein sequence ID" value="SVC98451.1"/>
    <property type="molecule type" value="Genomic_DNA"/>
</dbReference>
<dbReference type="PANTHER" id="PTHR20883">
    <property type="entry name" value="PHYTANOYL-COA DIOXYGENASE DOMAIN CONTAINING 1"/>
    <property type="match status" value="1"/>
</dbReference>
<sequence length="279" mass="31907">MKKLMSNLSLEQIKQYNEDGYIAPINVLSRDETDEIRVEIERIEKNWPNELEGLGRNYIHLISPVFDKVSHNPKILDAVESIIGKNILICGTTLFIKNPDQKGFVSFHQDAKYIGLEPHNWVTAWLAVTDANEENGCMRMWKGSHKEDLKFHNQKFDENNLLTRGQTVENVPIKETTPVVLKAGELSLHHPKIVHGSGPNKSNDRRIGFAIQSYIGSNVDQVLGKIYVQQARGNDTFKYHEHVKRPTELMNNNDIATRKIANEELSKIFYNGSKKIGKY</sequence>
<dbReference type="GO" id="GO:0016491">
    <property type="term" value="F:oxidoreductase activity"/>
    <property type="evidence" value="ECO:0007669"/>
    <property type="project" value="UniProtKB-ARBA"/>
</dbReference>
<organism evidence="1">
    <name type="scientific">marine metagenome</name>
    <dbReference type="NCBI Taxonomy" id="408172"/>
    <lineage>
        <taxon>unclassified sequences</taxon>
        <taxon>metagenomes</taxon>
        <taxon>ecological metagenomes</taxon>
    </lineage>
</organism>
<dbReference type="AlphaFoldDB" id="A0A382RPA3"/>
<gene>
    <name evidence="1" type="ORF">METZ01_LOCUS351305</name>
</gene>
<dbReference type="SUPFAM" id="SSF51197">
    <property type="entry name" value="Clavaminate synthase-like"/>
    <property type="match status" value="1"/>
</dbReference>
<name>A0A382RPA3_9ZZZZ</name>
<proteinExistence type="predicted"/>
<dbReference type="Gene3D" id="2.60.120.620">
    <property type="entry name" value="q2cbj1_9rhob like domain"/>
    <property type="match status" value="1"/>
</dbReference>
<dbReference type="Pfam" id="PF05721">
    <property type="entry name" value="PhyH"/>
    <property type="match status" value="1"/>
</dbReference>
<accession>A0A382RPA3</accession>
<reference evidence="1" key="1">
    <citation type="submission" date="2018-05" db="EMBL/GenBank/DDBJ databases">
        <authorList>
            <person name="Lanie J.A."/>
            <person name="Ng W.-L."/>
            <person name="Kazmierczak K.M."/>
            <person name="Andrzejewski T.M."/>
            <person name="Davidsen T.M."/>
            <person name="Wayne K.J."/>
            <person name="Tettelin H."/>
            <person name="Glass J.I."/>
            <person name="Rusch D."/>
            <person name="Podicherti R."/>
            <person name="Tsui H.-C.T."/>
            <person name="Winkler M.E."/>
        </authorList>
    </citation>
    <scope>NUCLEOTIDE SEQUENCE</scope>
</reference>